<dbReference type="EC" id="1.9.3.1" evidence="8"/>
<gene>
    <name evidence="8" type="ORF">BRLA_c010530</name>
</gene>
<evidence type="ECO:0000256" key="3">
    <source>
        <dbReference type="ARBA" id="ARBA00022475"/>
    </source>
</evidence>
<organism evidence="8 9">
    <name type="scientific">Brevibacillus laterosporus LMG 15441</name>
    <dbReference type="NCBI Taxonomy" id="1042163"/>
    <lineage>
        <taxon>Bacteria</taxon>
        <taxon>Bacillati</taxon>
        <taxon>Bacillota</taxon>
        <taxon>Bacilli</taxon>
        <taxon>Bacillales</taxon>
        <taxon>Paenibacillaceae</taxon>
        <taxon>Brevibacillus</taxon>
    </lineage>
</organism>
<name>A0A075R2F6_BRELA</name>
<dbReference type="HOGENOM" id="CLU_140945_3_0_9"/>
<dbReference type="GO" id="GO:0009486">
    <property type="term" value="F:cytochrome bo3 ubiquinol oxidase activity"/>
    <property type="evidence" value="ECO:0007669"/>
    <property type="project" value="TreeGrafter"/>
</dbReference>
<dbReference type="GO" id="GO:0015990">
    <property type="term" value="P:electron transport coupled proton transport"/>
    <property type="evidence" value="ECO:0007669"/>
    <property type="project" value="TreeGrafter"/>
</dbReference>
<dbReference type="InterPro" id="IPR005171">
    <property type="entry name" value="Cyt_c_oxidase_su4_prok"/>
</dbReference>
<dbReference type="GO" id="GO:0019646">
    <property type="term" value="P:aerobic electron transport chain"/>
    <property type="evidence" value="ECO:0007669"/>
    <property type="project" value="TreeGrafter"/>
</dbReference>
<feature type="transmembrane region" description="Helical" evidence="7">
    <location>
        <begin position="51"/>
        <end position="71"/>
    </location>
</feature>
<evidence type="ECO:0000256" key="6">
    <source>
        <dbReference type="ARBA" id="ARBA00023136"/>
    </source>
</evidence>
<keyword evidence="5 7" id="KW-1133">Transmembrane helix</keyword>
<dbReference type="RefSeq" id="WP_003338982.1">
    <property type="nucleotide sequence ID" value="NZ_CP007806.1"/>
</dbReference>
<evidence type="ECO:0000256" key="7">
    <source>
        <dbReference type="SAM" id="Phobius"/>
    </source>
</evidence>
<keyword evidence="8" id="KW-0560">Oxidoreductase</keyword>
<dbReference type="InterPro" id="IPR050968">
    <property type="entry name" value="Cytochrome_c_oxidase_bac_sub4"/>
</dbReference>
<evidence type="ECO:0000313" key="8">
    <source>
        <dbReference type="EMBL" id="AIG25393.1"/>
    </source>
</evidence>
<keyword evidence="6 7" id="KW-0472">Membrane</keyword>
<keyword evidence="4 7" id="KW-0812">Transmembrane</keyword>
<dbReference type="eggNOG" id="COG3125">
    <property type="taxonomic scope" value="Bacteria"/>
</dbReference>
<dbReference type="STRING" id="1042163.BRLA_c010530"/>
<keyword evidence="9" id="KW-1185">Reference proteome</keyword>
<dbReference type="PANTHER" id="PTHR36835:SF1">
    <property type="entry name" value="CYTOCHROME BO(3) UBIQUINOL OXIDASE SUBUNIT 4"/>
    <property type="match status" value="1"/>
</dbReference>
<evidence type="ECO:0000313" key="9">
    <source>
        <dbReference type="Proteomes" id="UP000005850"/>
    </source>
</evidence>
<sequence>MNQHNHSSQPSKHSHAHNTSMKPHIVSFILSIVLTALAFAAVIYMPDKKGFVYPYIILLGTVQALVQLYVWMHLKDKGHLFPVVAIFTGAFIMVTCVVMALYWV</sequence>
<accession>A0A075R2F6</accession>
<evidence type="ECO:0000256" key="1">
    <source>
        <dbReference type="ARBA" id="ARBA00004651"/>
    </source>
</evidence>
<comment type="similarity">
    <text evidence="2">Belongs to the cytochrome c oxidase bacterial subunit 4 family.</text>
</comment>
<dbReference type="Proteomes" id="UP000005850">
    <property type="component" value="Chromosome"/>
</dbReference>
<dbReference type="GO" id="GO:0015078">
    <property type="term" value="F:proton transmembrane transporter activity"/>
    <property type="evidence" value="ECO:0007669"/>
    <property type="project" value="TreeGrafter"/>
</dbReference>
<dbReference type="KEGG" id="blr:BRLA_c010530"/>
<dbReference type="Pfam" id="PF03626">
    <property type="entry name" value="COX4_pro"/>
    <property type="match status" value="1"/>
</dbReference>
<dbReference type="GO" id="GO:0009319">
    <property type="term" value="C:cytochrome o ubiquinol oxidase complex"/>
    <property type="evidence" value="ECO:0007669"/>
    <property type="project" value="TreeGrafter"/>
</dbReference>
<feature type="transmembrane region" description="Helical" evidence="7">
    <location>
        <begin position="25"/>
        <end position="45"/>
    </location>
</feature>
<dbReference type="GO" id="GO:0005886">
    <property type="term" value="C:plasma membrane"/>
    <property type="evidence" value="ECO:0007669"/>
    <property type="project" value="UniProtKB-SubCell"/>
</dbReference>
<evidence type="ECO:0000256" key="2">
    <source>
        <dbReference type="ARBA" id="ARBA00008079"/>
    </source>
</evidence>
<dbReference type="EMBL" id="CP007806">
    <property type="protein sequence ID" value="AIG25393.1"/>
    <property type="molecule type" value="Genomic_DNA"/>
</dbReference>
<comment type="subcellular location">
    <subcellularLocation>
        <location evidence="1">Cell membrane</location>
        <topology evidence="1">Multi-pass membrane protein</topology>
    </subcellularLocation>
</comment>
<protein>
    <submittedName>
        <fullName evidence="8">Cytochrome c oxidase subunit 4B</fullName>
        <ecNumber evidence="8">1.9.3.1</ecNumber>
    </submittedName>
</protein>
<evidence type="ECO:0000256" key="4">
    <source>
        <dbReference type="ARBA" id="ARBA00022692"/>
    </source>
</evidence>
<keyword evidence="3" id="KW-1003">Cell membrane</keyword>
<reference evidence="8 9" key="1">
    <citation type="journal article" date="2011" name="J. Bacteriol.">
        <title>Genome sequence of Brevibacillus laterosporus LMG 15441, a pathogen of invertebrates.</title>
        <authorList>
            <person name="Djukic M."/>
            <person name="Poehlein A."/>
            <person name="Thurmer A."/>
            <person name="Daniel R."/>
        </authorList>
    </citation>
    <scope>NUCLEOTIDE SEQUENCE [LARGE SCALE GENOMIC DNA]</scope>
    <source>
        <strain evidence="8 9">LMG 15441</strain>
    </source>
</reference>
<proteinExistence type="inferred from homology"/>
<dbReference type="PANTHER" id="PTHR36835">
    <property type="entry name" value="CYTOCHROME BO(3) UBIQUINOL OXIDASE SUBUNIT 4"/>
    <property type="match status" value="1"/>
</dbReference>
<feature type="transmembrane region" description="Helical" evidence="7">
    <location>
        <begin position="83"/>
        <end position="103"/>
    </location>
</feature>
<evidence type="ECO:0000256" key="5">
    <source>
        <dbReference type="ARBA" id="ARBA00022989"/>
    </source>
</evidence>
<dbReference type="AlphaFoldDB" id="A0A075R2F6"/>